<dbReference type="Pfam" id="PF26634">
    <property type="entry name" value="DUF8207"/>
    <property type="match status" value="1"/>
</dbReference>
<proteinExistence type="predicted"/>
<dbReference type="InterPro" id="IPR058520">
    <property type="entry name" value="DUF8207"/>
</dbReference>
<sequence>MLQTSEGQEKLHANYGPLQQKYLKAKTNVSPCTKMIYNYRNYGKRYDGTPGLYELIFNESIYTNDDVQTYRSILLTTNTHRRSHSPNNQLMVDIAMLQHCKSTSLDYRLEEEANRIISGMDCSEITCVITLFAQIQSTLTQSRA</sequence>
<dbReference type="Proteomes" id="UP000007755">
    <property type="component" value="Unassembled WGS sequence"/>
</dbReference>
<feature type="domain" description="DUF8207" evidence="1">
    <location>
        <begin position="43"/>
        <end position="90"/>
    </location>
</feature>
<protein>
    <recommendedName>
        <fullName evidence="1">DUF8207 domain-containing protein</fullName>
    </recommendedName>
</protein>
<evidence type="ECO:0000313" key="2">
    <source>
        <dbReference type="EMBL" id="EGI58786.1"/>
    </source>
</evidence>
<evidence type="ECO:0000313" key="3">
    <source>
        <dbReference type="Proteomes" id="UP000007755"/>
    </source>
</evidence>
<gene>
    <name evidence="2" type="ORF">G5I_13121</name>
</gene>
<keyword evidence="3" id="KW-1185">Reference proteome</keyword>
<accession>F4X462</accession>
<dbReference type="InParanoid" id="F4X462"/>
<name>F4X462_ACREC</name>
<evidence type="ECO:0000259" key="1">
    <source>
        <dbReference type="Pfam" id="PF26634"/>
    </source>
</evidence>
<dbReference type="EMBL" id="GL888625">
    <property type="protein sequence ID" value="EGI58786.1"/>
    <property type="molecule type" value="Genomic_DNA"/>
</dbReference>
<organism evidence="3">
    <name type="scientific">Acromyrmex echinatior</name>
    <name type="common">Panamanian leafcutter ant</name>
    <name type="synonym">Acromyrmex octospinosus echinatior</name>
    <dbReference type="NCBI Taxonomy" id="103372"/>
    <lineage>
        <taxon>Eukaryota</taxon>
        <taxon>Metazoa</taxon>
        <taxon>Ecdysozoa</taxon>
        <taxon>Arthropoda</taxon>
        <taxon>Hexapoda</taxon>
        <taxon>Insecta</taxon>
        <taxon>Pterygota</taxon>
        <taxon>Neoptera</taxon>
        <taxon>Endopterygota</taxon>
        <taxon>Hymenoptera</taxon>
        <taxon>Apocrita</taxon>
        <taxon>Aculeata</taxon>
        <taxon>Formicoidea</taxon>
        <taxon>Formicidae</taxon>
        <taxon>Myrmicinae</taxon>
        <taxon>Acromyrmex</taxon>
    </lineage>
</organism>
<reference evidence="2" key="1">
    <citation type="submission" date="2011-02" db="EMBL/GenBank/DDBJ databases">
        <title>The genome of the leaf-cutting ant Acromyrmex echinatior suggests key adaptations to social evolution and fungus farming.</title>
        <authorList>
            <person name="Nygaard S."/>
            <person name="Zhang G."/>
        </authorList>
    </citation>
    <scope>NUCLEOTIDE SEQUENCE</scope>
</reference>
<dbReference type="AlphaFoldDB" id="F4X462"/>